<evidence type="ECO:0000313" key="1">
    <source>
        <dbReference type="EMBL" id="KAG0426248.1"/>
    </source>
</evidence>
<dbReference type="Proteomes" id="UP000805193">
    <property type="component" value="Unassembled WGS sequence"/>
</dbReference>
<sequence length="154" mass="17584">MGVSRRAMSGETEVAESHGGRRRRRRRKGREGGREEEGVLQRPTSRLVPKANAGEEEATNRAVGRQSDLQSSSKEVTVDGGWRKFVCEMCDYVATRRGNMRRHQKRDTGERPFCRHLCLLAFREMSLTIHLRTHTGERPFQCGPAGKRFWSAVN</sequence>
<evidence type="ECO:0000313" key="2">
    <source>
        <dbReference type="Proteomes" id="UP000805193"/>
    </source>
</evidence>
<protein>
    <submittedName>
        <fullName evidence="1">Uncharacterized protein</fullName>
    </submittedName>
</protein>
<comment type="caution">
    <text evidence="1">The sequence shown here is derived from an EMBL/GenBank/DDBJ whole genome shotgun (WGS) entry which is preliminary data.</text>
</comment>
<gene>
    <name evidence="1" type="ORF">HPB47_026635</name>
</gene>
<proteinExistence type="predicted"/>
<accession>A0AC60PZE0</accession>
<dbReference type="EMBL" id="JABSTQ010009741">
    <property type="protein sequence ID" value="KAG0426248.1"/>
    <property type="molecule type" value="Genomic_DNA"/>
</dbReference>
<name>A0AC60PZE0_IXOPE</name>
<organism evidence="1 2">
    <name type="scientific">Ixodes persulcatus</name>
    <name type="common">Taiga tick</name>
    <dbReference type="NCBI Taxonomy" id="34615"/>
    <lineage>
        <taxon>Eukaryota</taxon>
        <taxon>Metazoa</taxon>
        <taxon>Ecdysozoa</taxon>
        <taxon>Arthropoda</taxon>
        <taxon>Chelicerata</taxon>
        <taxon>Arachnida</taxon>
        <taxon>Acari</taxon>
        <taxon>Parasitiformes</taxon>
        <taxon>Ixodida</taxon>
        <taxon>Ixodoidea</taxon>
        <taxon>Ixodidae</taxon>
        <taxon>Ixodinae</taxon>
        <taxon>Ixodes</taxon>
    </lineage>
</organism>
<keyword evidence="2" id="KW-1185">Reference proteome</keyword>
<reference evidence="1 2" key="1">
    <citation type="journal article" date="2020" name="Cell">
        <title>Large-Scale Comparative Analyses of Tick Genomes Elucidate Their Genetic Diversity and Vector Capacities.</title>
        <authorList>
            <consortium name="Tick Genome and Microbiome Consortium (TIGMIC)"/>
            <person name="Jia N."/>
            <person name="Wang J."/>
            <person name="Shi W."/>
            <person name="Du L."/>
            <person name="Sun Y."/>
            <person name="Zhan W."/>
            <person name="Jiang J.F."/>
            <person name="Wang Q."/>
            <person name="Zhang B."/>
            <person name="Ji P."/>
            <person name="Bell-Sakyi L."/>
            <person name="Cui X.M."/>
            <person name="Yuan T.T."/>
            <person name="Jiang B.G."/>
            <person name="Yang W.F."/>
            <person name="Lam T.T."/>
            <person name="Chang Q.C."/>
            <person name="Ding S.J."/>
            <person name="Wang X.J."/>
            <person name="Zhu J.G."/>
            <person name="Ruan X.D."/>
            <person name="Zhao L."/>
            <person name="Wei J.T."/>
            <person name="Ye R.Z."/>
            <person name="Que T.C."/>
            <person name="Du C.H."/>
            <person name="Zhou Y.H."/>
            <person name="Cheng J.X."/>
            <person name="Dai P.F."/>
            <person name="Guo W.B."/>
            <person name="Han X.H."/>
            <person name="Huang E.J."/>
            <person name="Li L.F."/>
            <person name="Wei W."/>
            <person name="Gao Y.C."/>
            <person name="Liu J.Z."/>
            <person name="Shao H.Z."/>
            <person name="Wang X."/>
            <person name="Wang C.C."/>
            <person name="Yang T.C."/>
            <person name="Huo Q.B."/>
            <person name="Li W."/>
            <person name="Chen H.Y."/>
            <person name="Chen S.E."/>
            <person name="Zhou L.G."/>
            <person name="Ni X.B."/>
            <person name="Tian J.H."/>
            <person name="Sheng Y."/>
            <person name="Liu T."/>
            <person name="Pan Y.S."/>
            <person name="Xia L.Y."/>
            <person name="Li J."/>
            <person name="Zhao F."/>
            <person name="Cao W.C."/>
        </authorList>
    </citation>
    <scope>NUCLEOTIDE SEQUENCE [LARGE SCALE GENOMIC DNA]</scope>
    <source>
        <strain evidence="1">Iper-2018</strain>
    </source>
</reference>